<dbReference type="GO" id="GO:0003723">
    <property type="term" value="F:RNA binding"/>
    <property type="evidence" value="ECO:0007669"/>
    <property type="project" value="UniProtKB-UniRule"/>
</dbReference>
<keyword evidence="5" id="KW-0539">Nucleus</keyword>
<name>A0A6P8HX26_ACTTE</name>
<comment type="subcellular location">
    <subcellularLocation>
        <location evidence="2">Cytoplasm</location>
    </subcellularLocation>
    <subcellularLocation>
        <location evidence="1">Nucleus</location>
    </subcellularLocation>
</comment>
<dbReference type="InParanoid" id="A0A6P8HX26"/>
<dbReference type="InterPro" id="IPR000504">
    <property type="entry name" value="RRM_dom"/>
</dbReference>
<dbReference type="SUPFAM" id="SSF46565">
    <property type="entry name" value="Chaperone J-domain"/>
    <property type="match status" value="1"/>
</dbReference>
<dbReference type="InterPro" id="IPR034254">
    <property type="entry name" value="DNAJC17_RRM"/>
</dbReference>
<dbReference type="Pfam" id="PF00226">
    <property type="entry name" value="DnaJ"/>
    <property type="match status" value="1"/>
</dbReference>
<dbReference type="PROSITE" id="PS50102">
    <property type="entry name" value="RRM"/>
    <property type="match status" value="1"/>
</dbReference>
<dbReference type="Gene3D" id="3.30.70.330">
    <property type="match status" value="1"/>
</dbReference>
<dbReference type="Proteomes" id="UP000515163">
    <property type="component" value="Unplaced"/>
</dbReference>
<dbReference type="GO" id="GO:0005737">
    <property type="term" value="C:cytoplasm"/>
    <property type="evidence" value="ECO:0007669"/>
    <property type="project" value="UniProtKB-SubCell"/>
</dbReference>
<dbReference type="PANTHER" id="PTHR44313:SF1">
    <property type="entry name" value="DNAJ HOMOLOG SUBFAMILY C MEMBER 17"/>
    <property type="match status" value="1"/>
</dbReference>
<evidence type="ECO:0000259" key="9">
    <source>
        <dbReference type="PROSITE" id="PS50076"/>
    </source>
</evidence>
<dbReference type="AlphaFoldDB" id="A0A6P8HX26"/>
<evidence type="ECO:0000256" key="6">
    <source>
        <dbReference type="PROSITE-ProRule" id="PRU00176"/>
    </source>
</evidence>
<dbReference type="PRINTS" id="PR00625">
    <property type="entry name" value="JDOMAIN"/>
</dbReference>
<dbReference type="Pfam" id="PF00076">
    <property type="entry name" value="RRM_1"/>
    <property type="match status" value="1"/>
</dbReference>
<feature type="domain" description="RRM" evidence="10">
    <location>
        <begin position="177"/>
        <end position="236"/>
    </location>
</feature>
<dbReference type="OrthoDB" id="259708at2759"/>
<evidence type="ECO:0000256" key="3">
    <source>
        <dbReference type="ARBA" id="ARBA00022490"/>
    </source>
</evidence>
<dbReference type="GeneID" id="116296964"/>
<dbReference type="GO" id="GO:0000390">
    <property type="term" value="P:spliceosomal complex disassembly"/>
    <property type="evidence" value="ECO:0007669"/>
    <property type="project" value="TreeGrafter"/>
</dbReference>
<dbReference type="InterPro" id="IPR001623">
    <property type="entry name" value="DnaJ_domain"/>
</dbReference>
<dbReference type="SMART" id="SM00271">
    <property type="entry name" value="DnaJ"/>
    <property type="match status" value="1"/>
</dbReference>
<dbReference type="KEGG" id="aten:116296964"/>
<dbReference type="RefSeq" id="XP_031560949.1">
    <property type="nucleotide sequence ID" value="XM_031705089.1"/>
</dbReference>
<feature type="domain" description="J" evidence="9">
    <location>
        <begin position="6"/>
        <end position="71"/>
    </location>
</feature>
<evidence type="ECO:0000259" key="10">
    <source>
        <dbReference type="PROSITE" id="PS50102"/>
    </source>
</evidence>
<organism evidence="11 12">
    <name type="scientific">Actinia tenebrosa</name>
    <name type="common">Australian red waratah sea anemone</name>
    <dbReference type="NCBI Taxonomy" id="6105"/>
    <lineage>
        <taxon>Eukaryota</taxon>
        <taxon>Metazoa</taxon>
        <taxon>Cnidaria</taxon>
        <taxon>Anthozoa</taxon>
        <taxon>Hexacorallia</taxon>
        <taxon>Actiniaria</taxon>
        <taxon>Actiniidae</taxon>
        <taxon>Actinia</taxon>
    </lineage>
</organism>
<sequence length="304" mass="34797">MADKKTPYEVLGVAQESTEKEITKAYRKKALICHPDKNPDNPKAVALFHELSKALEVLTDPKARASLDANLKAKERQRLRNQALDAKRKKFKLDLEQQENLAKVTKESTEETEKRLKAEIERLREEGSQLLKEQQDLMRTQMQDKQQTPYIHIYDHTPKLKVKWKCKKNDERKGGYTEEILNTIFKKYGEVSHIILSTKKKGNAIVEFANVTSAKLALMNEFGNTDNPLNISWLEDPVITTEQTTAEAFASPVSSTPTSTSTTPSTISDTISDKDYESVTLMRLRQAQERKRLIEEMQKEDEEG</sequence>
<protein>
    <submittedName>
        <fullName evidence="12">DnaJ homolog subfamily C member 17-like</fullName>
    </submittedName>
</protein>
<dbReference type="CDD" id="cd06257">
    <property type="entry name" value="DnaJ"/>
    <property type="match status" value="1"/>
</dbReference>
<dbReference type="PANTHER" id="PTHR44313">
    <property type="entry name" value="DNAJ HOMOLOG SUBFAMILY C MEMBER 17"/>
    <property type="match status" value="1"/>
</dbReference>
<keyword evidence="6" id="KW-0694">RNA-binding</keyword>
<keyword evidence="11" id="KW-1185">Reference proteome</keyword>
<reference evidence="12" key="1">
    <citation type="submission" date="2025-08" db="UniProtKB">
        <authorList>
            <consortium name="RefSeq"/>
        </authorList>
    </citation>
    <scope>IDENTIFICATION</scope>
    <source>
        <tissue evidence="12">Tentacle</tissue>
    </source>
</reference>
<dbReference type="InterPro" id="IPR012677">
    <property type="entry name" value="Nucleotide-bd_a/b_plait_sf"/>
</dbReference>
<keyword evidence="7" id="KW-0175">Coiled coil</keyword>
<feature type="compositionally biased region" description="Low complexity" evidence="8">
    <location>
        <begin position="254"/>
        <end position="270"/>
    </location>
</feature>
<evidence type="ECO:0000256" key="1">
    <source>
        <dbReference type="ARBA" id="ARBA00004123"/>
    </source>
</evidence>
<dbReference type="GO" id="GO:0005681">
    <property type="term" value="C:spliceosomal complex"/>
    <property type="evidence" value="ECO:0007669"/>
    <property type="project" value="TreeGrafter"/>
</dbReference>
<dbReference type="CDD" id="cd12429">
    <property type="entry name" value="RRM_DNAJC17"/>
    <property type="match status" value="1"/>
</dbReference>
<dbReference type="SUPFAM" id="SSF54928">
    <property type="entry name" value="RNA-binding domain, RBD"/>
    <property type="match status" value="1"/>
</dbReference>
<evidence type="ECO:0000256" key="7">
    <source>
        <dbReference type="SAM" id="Coils"/>
    </source>
</evidence>
<keyword evidence="4" id="KW-0143">Chaperone</keyword>
<feature type="region of interest" description="Disordered" evidence="8">
    <location>
        <begin position="248"/>
        <end position="274"/>
    </location>
</feature>
<evidence type="ECO:0000256" key="2">
    <source>
        <dbReference type="ARBA" id="ARBA00004496"/>
    </source>
</evidence>
<feature type="coiled-coil region" evidence="7">
    <location>
        <begin position="81"/>
        <end position="140"/>
    </location>
</feature>
<dbReference type="FunCoup" id="A0A6P8HX26">
    <property type="interactions" value="1402"/>
</dbReference>
<dbReference type="PROSITE" id="PS50076">
    <property type="entry name" value="DNAJ_2"/>
    <property type="match status" value="1"/>
</dbReference>
<dbReference type="Gene3D" id="1.10.287.110">
    <property type="entry name" value="DnaJ domain"/>
    <property type="match status" value="1"/>
</dbReference>
<proteinExistence type="predicted"/>
<evidence type="ECO:0000256" key="4">
    <source>
        <dbReference type="ARBA" id="ARBA00023186"/>
    </source>
</evidence>
<accession>A0A6P8HX26</accession>
<evidence type="ECO:0000256" key="5">
    <source>
        <dbReference type="ARBA" id="ARBA00023242"/>
    </source>
</evidence>
<dbReference type="InterPro" id="IPR035979">
    <property type="entry name" value="RBD_domain_sf"/>
</dbReference>
<evidence type="ECO:0000313" key="11">
    <source>
        <dbReference type="Proteomes" id="UP000515163"/>
    </source>
</evidence>
<evidence type="ECO:0000256" key="8">
    <source>
        <dbReference type="SAM" id="MobiDB-lite"/>
    </source>
</evidence>
<evidence type="ECO:0000313" key="12">
    <source>
        <dbReference type="RefSeq" id="XP_031560949.1"/>
    </source>
</evidence>
<gene>
    <name evidence="12" type="primary">LOC116296964</name>
</gene>
<dbReference type="InterPro" id="IPR052094">
    <property type="entry name" value="Pre-mRNA-splicing_ERAD"/>
</dbReference>
<keyword evidence="3" id="KW-0963">Cytoplasm</keyword>
<dbReference type="InterPro" id="IPR036869">
    <property type="entry name" value="J_dom_sf"/>
</dbReference>